<gene>
    <name evidence="2" type="ORF">FWK35_00033857</name>
</gene>
<keyword evidence="3" id="KW-1185">Reference proteome</keyword>
<dbReference type="EMBL" id="VUJU01013500">
    <property type="protein sequence ID" value="KAF0704658.1"/>
    <property type="molecule type" value="Genomic_DNA"/>
</dbReference>
<proteinExistence type="predicted"/>
<dbReference type="InterPro" id="IPR048367">
    <property type="entry name" value="TNP-like_RNaseH_C"/>
</dbReference>
<organism evidence="2 3">
    <name type="scientific">Aphis craccivora</name>
    <name type="common">Cowpea aphid</name>
    <dbReference type="NCBI Taxonomy" id="307492"/>
    <lineage>
        <taxon>Eukaryota</taxon>
        <taxon>Metazoa</taxon>
        <taxon>Ecdysozoa</taxon>
        <taxon>Arthropoda</taxon>
        <taxon>Hexapoda</taxon>
        <taxon>Insecta</taxon>
        <taxon>Pterygota</taxon>
        <taxon>Neoptera</taxon>
        <taxon>Paraneoptera</taxon>
        <taxon>Hemiptera</taxon>
        <taxon>Sternorrhyncha</taxon>
        <taxon>Aphidomorpha</taxon>
        <taxon>Aphidoidea</taxon>
        <taxon>Aphididae</taxon>
        <taxon>Aphidini</taxon>
        <taxon>Aphis</taxon>
        <taxon>Aphis</taxon>
    </lineage>
</organism>
<name>A0A6G0VSG9_APHCR</name>
<protein>
    <recommendedName>
        <fullName evidence="1">Transposable element P transposase-like RNase H C-terminal domain-containing protein</fullName>
    </recommendedName>
</protein>
<dbReference type="PANTHER" id="PTHR47577">
    <property type="entry name" value="THAP DOMAIN-CONTAINING PROTEIN 6"/>
    <property type="match status" value="1"/>
</dbReference>
<comment type="caution">
    <text evidence="2">The sequence shown here is derived from an EMBL/GenBank/DDBJ whole genome shotgun (WGS) entry which is preliminary data.</text>
</comment>
<evidence type="ECO:0000259" key="1">
    <source>
        <dbReference type="Pfam" id="PF21789"/>
    </source>
</evidence>
<evidence type="ECO:0000313" key="3">
    <source>
        <dbReference type="Proteomes" id="UP000478052"/>
    </source>
</evidence>
<reference evidence="2 3" key="1">
    <citation type="submission" date="2019-08" db="EMBL/GenBank/DDBJ databases">
        <title>Whole genome of Aphis craccivora.</title>
        <authorList>
            <person name="Voronova N.V."/>
            <person name="Shulinski R.S."/>
            <person name="Bandarenka Y.V."/>
            <person name="Zhorov D.G."/>
            <person name="Warner D."/>
        </authorList>
    </citation>
    <scope>NUCLEOTIDE SEQUENCE [LARGE SCALE GENOMIC DNA]</scope>
    <source>
        <strain evidence="2">180601</strain>
        <tissue evidence="2">Whole Body</tissue>
    </source>
</reference>
<dbReference type="PANTHER" id="PTHR47577:SF2">
    <property type="entry name" value="THAP DOMAIN CONTAINING 9"/>
    <property type="match status" value="1"/>
</dbReference>
<sequence>FLQSFLIWLDDWEKQYTDGMIKKSEYLTDSTACGLRVTIQSTLDLCKYLNSCWNFKYLLTGKINQDKLEMFFGIIRQAAGSNDHPSAPTFLQLYKLLSSYSILKPPKSGNCTVDDDSPLTPVITISDLKDIYNPEKSHLVEDLKNKLNKIITEKEWEFSDVVEHNYSKAEVKDCLIYYLTGYLSKQLLKYINDCDTCKSAFIAPQVYSQQLSATLVNMRTKGRLIHPNIVFFNFIRKIEESFSKNCSSTKVFELVVTDLMNEKTLTFPCSIQGENIIAFAVMYYVGQFSYQENKNKKLENRNKKKIAKFCKT</sequence>
<dbReference type="Pfam" id="PF21789">
    <property type="entry name" value="TNP-like_RNaseH_C"/>
    <property type="match status" value="1"/>
</dbReference>
<evidence type="ECO:0000313" key="2">
    <source>
        <dbReference type="EMBL" id="KAF0704658.1"/>
    </source>
</evidence>
<dbReference type="OrthoDB" id="6584653at2759"/>
<feature type="non-terminal residue" evidence="2">
    <location>
        <position position="1"/>
    </location>
</feature>
<feature type="domain" description="Transposable element P transposase-like RNase H C-terminal" evidence="1">
    <location>
        <begin position="62"/>
        <end position="95"/>
    </location>
</feature>
<dbReference type="Proteomes" id="UP000478052">
    <property type="component" value="Unassembled WGS sequence"/>
</dbReference>
<accession>A0A6G0VSG9</accession>
<dbReference type="AlphaFoldDB" id="A0A6G0VSG9"/>